<organism evidence="3 4">
    <name type="scientific">Vitis vinifera</name>
    <name type="common">Grape</name>
    <dbReference type="NCBI Taxonomy" id="29760"/>
    <lineage>
        <taxon>Eukaryota</taxon>
        <taxon>Viridiplantae</taxon>
        <taxon>Streptophyta</taxon>
        <taxon>Embryophyta</taxon>
        <taxon>Tracheophyta</taxon>
        <taxon>Spermatophyta</taxon>
        <taxon>Magnoliopsida</taxon>
        <taxon>eudicotyledons</taxon>
        <taxon>Gunneridae</taxon>
        <taxon>Pentapetalae</taxon>
        <taxon>rosids</taxon>
        <taxon>Vitales</taxon>
        <taxon>Vitaceae</taxon>
        <taxon>Viteae</taxon>
        <taxon>Vitis</taxon>
    </lineage>
</organism>
<proteinExistence type="predicted"/>
<dbReference type="AlphaFoldDB" id="A0A438CJ21"/>
<comment type="caution">
    <text evidence="3">The sequence shown here is derived from an EMBL/GenBank/DDBJ whole genome shotgun (WGS) entry which is preliminary data.</text>
</comment>
<evidence type="ECO:0000313" key="4">
    <source>
        <dbReference type="Proteomes" id="UP000288805"/>
    </source>
</evidence>
<dbReference type="Proteomes" id="UP000288805">
    <property type="component" value="Unassembled WGS sequence"/>
</dbReference>
<evidence type="ECO:0000313" key="3">
    <source>
        <dbReference type="EMBL" id="RVW23204.1"/>
    </source>
</evidence>
<feature type="region of interest" description="Disordered" evidence="2">
    <location>
        <begin position="220"/>
        <end position="245"/>
    </location>
</feature>
<gene>
    <name evidence="3" type="ORF">CK203_099543</name>
</gene>
<evidence type="ECO:0000256" key="1">
    <source>
        <dbReference type="SAM" id="Coils"/>
    </source>
</evidence>
<dbReference type="EMBL" id="QGNW01002203">
    <property type="protein sequence ID" value="RVW23204.1"/>
    <property type="molecule type" value="Genomic_DNA"/>
</dbReference>
<name>A0A438CJ21_VITVI</name>
<reference evidence="3 4" key="1">
    <citation type="journal article" date="2018" name="PLoS Genet.">
        <title>Population sequencing reveals clonal diversity and ancestral inbreeding in the grapevine cultivar Chardonnay.</title>
        <authorList>
            <person name="Roach M.J."/>
            <person name="Johnson D.L."/>
            <person name="Bohlmann J."/>
            <person name="van Vuuren H.J."/>
            <person name="Jones S.J."/>
            <person name="Pretorius I.S."/>
            <person name="Schmidt S.A."/>
            <person name="Borneman A.R."/>
        </authorList>
    </citation>
    <scope>NUCLEOTIDE SEQUENCE [LARGE SCALE GENOMIC DNA]</scope>
    <source>
        <strain evidence="4">cv. Chardonnay</strain>
        <tissue evidence="3">Leaf</tissue>
    </source>
</reference>
<sequence>MTSNLRAGFKERQCKRLFEALLTALPPVKRTRPEVSHEESILDALMAQMALSNTVSIDALFPLTHRYFVDLHGDLPITIMPRLSHDTPKTVLQCIYPMQQYTVVETTKVGVVAIRNLMRQRSSLFKQLEKTISDGGRLLKEIEEEREVAKAKARRMGEEKEVASNIQKKELEELRAGFAVEKEELKEDYQKQVDEMFFFGYQCYMRKNDITHDTPNYLYDEEDATVSGPAQGDKDSDAVGPFDGQ</sequence>
<accession>A0A438CJ21</accession>
<evidence type="ECO:0000256" key="2">
    <source>
        <dbReference type="SAM" id="MobiDB-lite"/>
    </source>
</evidence>
<keyword evidence="1" id="KW-0175">Coiled coil</keyword>
<feature type="coiled-coil region" evidence="1">
    <location>
        <begin position="125"/>
        <end position="188"/>
    </location>
</feature>
<protein>
    <submittedName>
        <fullName evidence="3">Uncharacterized protein</fullName>
    </submittedName>
</protein>